<protein>
    <submittedName>
        <fullName evidence="2">CLUMA_CG016948, isoform A</fullName>
    </submittedName>
</protein>
<dbReference type="AlphaFoldDB" id="A0A1J1IWP2"/>
<reference evidence="2 3" key="1">
    <citation type="submission" date="2015-04" db="EMBL/GenBank/DDBJ databases">
        <authorList>
            <person name="Syromyatnikov M.Y."/>
            <person name="Popov V.N."/>
        </authorList>
    </citation>
    <scope>NUCLEOTIDE SEQUENCE [LARGE SCALE GENOMIC DNA]</scope>
</reference>
<organism evidence="2 3">
    <name type="scientific">Clunio marinus</name>
    <dbReference type="NCBI Taxonomy" id="568069"/>
    <lineage>
        <taxon>Eukaryota</taxon>
        <taxon>Metazoa</taxon>
        <taxon>Ecdysozoa</taxon>
        <taxon>Arthropoda</taxon>
        <taxon>Hexapoda</taxon>
        <taxon>Insecta</taxon>
        <taxon>Pterygota</taxon>
        <taxon>Neoptera</taxon>
        <taxon>Endopterygota</taxon>
        <taxon>Diptera</taxon>
        <taxon>Nematocera</taxon>
        <taxon>Chironomoidea</taxon>
        <taxon>Chironomidae</taxon>
        <taxon>Clunio</taxon>
    </lineage>
</organism>
<evidence type="ECO:0000313" key="2">
    <source>
        <dbReference type="EMBL" id="CRL02969.1"/>
    </source>
</evidence>
<evidence type="ECO:0000256" key="1">
    <source>
        <dbReference type="SAM" id="MobiDB-lite"/>
    </source>
</evidence>
<keyword evidence="3" id="KW-1185">Reference proteome</keyword>
<dbReference type="InterPro" id="IPR000618">
    <property type="entry name" value="Insect_cuticle"/>
</dbReference>
<evidence type="ECO:0000313" key="3">
    <source>
        <dbReference type="Proteomes" id="UP000183832"/>
    </source>
</evidence>
<feature type="compositionally biased region" description="Low complexity" evidence="1">
    <location>
        <begin position="171"/>
        <end position="184"/>
    </location>
</feature>
<dbReference type="Pfam" id="PF00379">
    <property type="entry name" value="Chitin_bind_4"/>
    <property type="match status" value="1"/>
</dbReference>
<feature type="region of interest" description="Disordered" evidence="1">
    <location>
        <begin position="121"/>
        <end position="194"/>
    </location>
</feature>
<feature type="compositionally biased region" description="Polar residues" evidence="1">
    <location>
        <begin position="141"/>
        <end position="170"/>
    </location>
</feature>
<dbReference type="EMBL" id="CVRI01000059">
    <property type="protein sequence ID" value="CRL02969.1"/>
    <property type="molecule type" value="Genomic_DNA"/>
</dbReference>
<name>A0A1J1IWP2_9DIPT</name>
<sequence>MGEFGFITADDVYHVTVYATDENGNFKIISMKNVKLMKGPMTQIFGKSALTSTTPQPFMVKTTTAKTGTASANGEPACASCSLPKKPDSTKMKPSAMADSTIDNPPPFKIFKKADTFPSEPPLKTIALQPDALPQKIINDNRGNSFSSARGSNSPNGNNQFQPYTSTSRGSSNNDNQQSPNSQQLPLNMKLNSPKFFNKQGGNVEYYNKMEKLMNGLLYRFNYTTDFQGHNEEGDRLGNKNGEYFSVGRDNIKRIVSYKANEFGFMPFIRQETINPQYYDENNNRLRGYNFEWFYP</sequence>
<gene>
    <name evidence="2" type="ORF">CLUMA_CG016948</name>
</gene>
<dbReference type="OrthoDB" id="6362401at2759"/>
<proteinExistence type="predicted"/>
<feature type="region of interest" description="Disordered" evidence="1">
    <location>
        <begin position="67"/>
        <end position="105"/>
    </location>
</feature>
<dbReference type="Proteomes" id="UP000183832">
    <property type="component" value="Unassembled WGS sequence"/>
</dbReference>
<accession>A0A1J1IWP2</accession>